<protein>
    <submittedName>
        <fullName evidence="1">Uncharacterized protein</fullName>
    </submittedName>
</protein>
<dbReference type="EMBL" id="JABEZX010000012">
    <property type="protein sequence ID" value="MBA0571846.1"/>
    <property type="molecule type" value="Genomic_DNA"/>
</dbReference>
<name>A0A7J8N4L2_9ROSI</name>
<sequence>MYASNFWEGSGHNLWSLDRYELI</sequence>
<feature type="non-terminal residue" evidence="1">
    <location>
        <position position="23"/>
    </location>
</feature>
<dbReference type="AlphaFoldDB" id="A0A7J8N4L2"/>
<evidence type="ECO:0000313" key="1">
    <source>
        <dbReference type="EMBL" id="MBA0571846.1"/>
    </source>
</evidence>
<gene>
    <name evidence="1" type="ORF">Golob_002216</name>
</gene>
<reference evidence="1 2" key="1">
    <citation type="journal article" date="2019" name="Genome Biol. Evol.">
        <title>Insights into the evolution of the New World diploid cottons (Gossypium, subgenus Houzingenia) based on genome sequencing.</title>
        <authorList>
            <person name="Grover C.E."/>
            <person name="Arick M.A. 2nd"/>
            <person name="Thrash A."/>
            <person name="Conover J.L."/>
            <person name="Sanders W.S."/>
            <person name="Peterson D.G."/>
            <person name="Frelichowski J.E."/>
            <person name="Scheffler J.A."/>
            <person name="Scheffler B.E."/>
            <person name="Wendel J.F."/>
        </authorList>
    </citation>
    <scope>NUCLEOTIDE SEQUENCE [LARGE SCALE GENOMIC DNA]</scope>
    <source>
        <strain evidence="1">157</strain>
        <tissue evidence="1">Leaf</tissue>
    </source>
</reference>
<dbReference type="Proteomes" id="UP000593572">
    <property type="component" value="Unassembled WGS sequence"/>
</dbReference>
<accession>A0A7J8N4L2</accession>
<proteinExistence type="predicted"/>
<comment type="caution">
    <text evidence="1">The sequence shown here is derived from an EMBL/GenBank/DDBJ whole genome shotgun (WGS) entry which is preliminary data.</text>
</comment>
<keyword evidence="2" id="KW-1185">Reference proteome</keyword>
<evidence type="ECO:0000313" key="2">
    <source>
        <dbReference type="Proteomes" id="UP000593572"/>
    </source>
</evidence>
<organism evidence="1 2">
    <name type="scientific">Gossypium lobatum</name>
    <dbReference type="NCBI Taxonomy" id="34289"/>
    <lineage>
        <taxon>Eukaryota</taxon>
        <taxon>Viridiplantae</taxon>
        <taxon>Streptophyta</taxon>
        <taxon>Embryophyta</taxon>
        <taxon>Tracheophyta</taxon>
        <taxon>Spermatophyta</taxon>
        <taxon>Magnoliopsida</taxon>
        <taxon>eudicotyledons</taxon>
        <taxon>Gunneridae</taxon>
        <taxon>Pentapetalae</taxon>
        <taxon>rosids</taxon>
        <taxon>malvids</taxon>
        <taxon>Malvales</taxon>
        <taxon>Malvaceae</taxon>
        <taxon>Malvoideae</taxon>
        <taxon>Gossypium</taxon>
    </lineage>
</organism>